<dbReference type="Proteomes" id="UP000001935">
    <property type="component" value="Chromosome"/>
</dbReference>
<name>Q2IFW9_ANADE</name>
<dbReference type="OrthoDB" id="5524997at2"/>
<dbReference type="HOGENOM" id="CLU_2244317_0_0_7"/>
<accession>Q2IFW9</accession>
<reference evidence="1 2" key="1">
    <citation type="submission" date="2006-01" db="EMBL/GenBank/DDBJ databases">
        <title>Complete sequence of Anaeromyxobacter dehalogenans 2CP-C.</title>
        <authorList>
            <consortium name="US DOE Joint Genome Institute"/>
            <person name="Copeland A."/>
            <person name="Lucas S."/>
            <person name="Lapidus A."/>
            <person name="Barry K."/>
            <person name="Detter J.C."/>
            <person name="Glavina T."/>
            <person name="Hammon N."/>
            <person name="Israni S."/>
            <person name="Pitluck S."/>
            <person name="Brettin T."/>
            <person name="Bruce D."/>
            <person name="Han C."/>
            <person name="Tapia R."/>
            <person name="Gilna P."/>
            <person name="Kiss H."/>
            <person name="Schmutz J."/>
            <person name="Larimer F."/>
            <person name="Land M."/>
            <person name="Kyrpides N."/>
            <person name="Anderson I."/>
            <person name="Sanford R.A."/>
            <person name="Ritalahti K.M."/>
            <person name="Thomas H.S."/>
            <person name="Kirby J.R."/>
            <person name="Zhulin I.B."/>
            <person name="Loeffler F.E."/>
            <person name="Richardson P."/>
        </authorList>
    </citation>
    <scope>NUCLEOTIDE SEQUENCE [LARGE SCALE GENOMIC DNA]</scope>
    <source>
        <strain evidence="1 2">2CP-C</strain>
    </source>
</reference>
<organism evidence="1 2">
    <name type="scientific">Anaeromyxobacter dehalogenans (strain 2CP-C)</name>
    <dbReference type="NCBI Taxonomy" id="290397"/>
    <lineage>
        <taxon>Bacteria</taxon>
        <taxon>Pseudomonadati</taxon>
        <taxon>Myxococcota</taxon>
        <taxon>Myxococcia</taxon>
        <taxon>Myxococcales</taxon>
        <taxon>Cystobacterineae</taxon>
        <taxon>Anaeromyxobacteraceae</taxon>
        <taxon>Anaeromyxobacter</taxon>
    </lineage>
</organism>
<proteinExistence type="predicted"/>
<dbReference type="EMBL" id="CP000251">
    <property type="protein sequence ID" value="ABC83479.1"/>
    <property type="molecule type" value="Genomic_DNA"/>
</dbReference>
<sequence>MLRTTQDVVELRRWAEAREARPCREEASGRLALAMPGESCPAAMREVGWDEFEPAFAWIRAVAVYDDAPGGRRWFVGAYDEAHAFVASCRTRGLGRGEGAGAAR</sequence>
<dbReference type="RefSeq" id="WP_011422761.1">
    <property type="nucleotide sequence ID" value="NC_007760.1"/>
</dbReference>
<protein>
    <submittedName>
        <fullName evidence="1">Uncharacterized protein</fullName>
    </submittedName>
</protein>
<dbReference type="AlphaFoldDB" id="Q2IFW9"/>
<evidence type="ECO:0000313" key="2">
    <source>
        <dbReference type="Proteomes" id="UP000001935"/>
    </source>
</evidence>
<gene>
    <name evidence="1" type="ordered locus">Adeh_3713</name>
</gene>
<evidence type="ECO:0000313" key="1">
    <source>
        <dbReference type="EMBL" id="ABC83479.1"/>
    </source>
</evidence>
<dbReference type="KEGG" id="ade:Adeh_3713"/>